<keyword evidence="2" id="KW-0812">Transmembrane</keyword>
<protein>
    <submittedName>
        <fullName evidence="3">Uncharacterized protein</fullName>
    </submittedName>
</protein>
<accession>A0A4U5N6G1</accession>
<evidence type="ECO:0000313" key="3">
    <source>
        <dbReference type="EMBL" id="TKR78177.1"/>
    </source>
</evidence>
<feature type="transmembrane region" description="Helical" evidence="2">
    <location>
        <begin position="12"/>
        <end position="37"/>
    </location>
</feature>
<keyword evidence="2" id="KW-1133">Transmembrane helix</keyword>
<feature type="region of interest" description="Disordered" evidence="1">
    <location>
        <begin position="151"/>
        <end position="176"/>
    </location>
</feature>
<dbReference type="EMBL" id="AZBU02000005">
    <property type="protein sequence ID" value="TKR78177.1"/>
    <property type="molecule type" value="Genomic_DNA"/>
</dbReference>
<evidence type="ECO:0000256" key="2">
    <source>
        <dbReference type="SAM" id="Phobius"/>
    </source>
</evidence>
<dbReference type="Proteomes" id="UP000298663">
    <property type="component" value="Unassembled WGS sequence"/>
</dbReference>
<evidence type="ECO:0000256" key="1">
    <source>
        <dbReference type="SAM" id="MobiDB-lite"/>
    </source>
</evidence>
<sequence length="176" mass="19745">MAYSSNYYNYQIGVIFAILIGALILLGLVVAAMYFIVKSMREGSKKTYTPSRSMSSAHPMWQAQVEPAPIQYSSLEHAPTSQFQPQSPLQPQFSQPSPMVQPSYLNQPLVQQYQSQIESHPGQIRSLHPEMAFQQGPTSWSIVTPVHEHPHRLEQPNVPGHQSFNQSQPPFPTSSV</sequence>
<name>A0A4U5N6G1_STECR</name>
<organism evidence="3 4">
    <name type="scientific">Steinernema carpocapsae</name>
    <name type="common">Entomopathogenic nematode</name>
    <dbReference type="NCBI Taxonomy" id="34508"/>
    <lineage>
        <taxon>Eukaryota</taxon>
        <taxon>Metazoa</taxon>
        <taxon>Ecdysozoa</taxon>
        <taxon>Nematoda</taxon>
        <taxon>Chromadorea</taxon>
        <taxon>Rhabditida</taxon>
        <taxon>Tylenchina</taxon>
        <taxon>Panagrolaimomorpha</taxon>
        <taxon>Strongyloidoidea</taxon>
        <taxon>Steinernematidae</taxon>
        <taxon>Steinernema</taxon>
    </lineage>
</organism>
<evidence type="ECO:0000313" key="4">
    <source>
        <dbReference type="Proteomes" id="UP000298663"/>
    </source>
</evidence>
<comment type="caution">
    <text evidence="3">The sequence shown here is derived from an EMBL/GenBank/DDBJ whole genome shotgun (WGS) entry which is preliminary data.</text>
</comment>
<reference evidence="3 4" key="2">
    <citation type="journal article" date="2019" name="G3 (Bethesda)">
        <title>Hybrid Assembly of the Genome of the Entomopathogenic Nematode Steinernema carpocapsae Identifies the X-Chromosome.</title>
        <authorList>
            <person name="Serra L."/>
            <person name="Macchietto M."/>
            <person name="Macias-Munoz A."/>
            <person name="McGill C.J."/>
            <person name="Rodriguez I.M."/>
            <person name="Rodriguez B."/>
            <person name="Murad R."/>
            <person name="Mortazavi A."/>
        </authorList>
    </citation>
    <scope>NUCLEOTIDE SEQUENCE [LARGE SCALE GENOMIC DNA]</scope>
    <source>
        <strain evidence="3 4">ALL</strain>
    </source>
</reference>
<keyword evidence="4" id="KW-1185">Reference proteome</keyword>
<dbReference type="AlphaFoldDB" id="A0A4U5N6G1"/>
<gene>
    <name evidence="3" type="ORF">L596_019029</name>
</gene>
<keyword evidence="2" id="KW-0472">Membrane</keyword>
<dbReference type="OrthoDB" id="5818397at2759"/>
<proteinExistence type="predicted"/>
<reference evidence="3 4" key="1">
    <citation type="journal article" date="2015" name="Genome Biol.">
        <title>Comparative genomics of Steinernema reveals deeply conserved gene regulatory networks.</title>
        <authorList>
            <person name="Dillman A.R."/>
            <person name="Macchietto M."/>
            <person name="Porter C.F."/>
            <person name="Rogers A."/>
            <person name="Williams B."/>
            <person name="Antoshechkin I."/>
            <person name="Lee M.M."/>
            <person name="Goodwin Z."/>
            <person name="Lu X."/>
            <person name="Lewis E.E."/>
            <person name="Goodrich-Blair H."/>
            <person name="Stock S.P."/>
            <person name="Adams B.J."/>
            <person name="Sternberg P.W."/>
            <person name="Mortazavi A."/>
        </authorList>
    </citation>
    <scope>NUCLEOTIDE SEQUENCE [LARGE SCALE GENOMIC DNA]</scope>
    <source>
        <strain evidence="3 4">ALL</strain>
    </source>
</reference>